<feature type="region of interest" description="Disordered" evidence="1">
    <location>
        <begin position="74"/>
        <end position="94"/>
    </location>
</feature>
<feature type="compositionally biased region" description="Basic and acidic residues" evidence="1">
    <location>
        <begin position="82"/>
        <end position="94"/>
    </location>
</feature>
<dbReference type="Proteomes" id="UP000830671">
    <property type="component" value="Chromosome 4"/>
</dbReference>
<keyword evidence="3" id="KW-1185">Reference proteome</keyword>
<evidence type="ECO:0000313" key="2">
    <source>
        <dbReference type="EMBL" id="UQC83332.1"/>
    </source>
</evidence>
<dbReference type="KEGG" id="clup:CLUP02_08827"/>
<sequence length="94" mass="10671">MLALHYPDLIPGYGTNCYQKITLSNVRSRPAIGIGDGMLRYLSRYARSAAQRRILKEHLGFLLLTRSQLRRVTDAATDAPEGLERMRRSELPRG</sequence>
<dbReference type="AlphaFoldDB" id="A0A9Q8WHU3"/>
<dbReference type="GeneID" id="73342818"/>
<evidence type="ECO:0000313" key="3">
    <source>
        <dbReference type="Proteomes" id="UP000830671"/>
    </source>
</evidence>
<accession>A0A9Q8WHU3</accession>
<dbReference type="EMBL" id="CP019476">
    <property type="protein sequence ID" value="UQC83332.1"/>
    <property type="molecule type" value="Genomic_DNA"/>
</dbReference>
<proteinExistence type="predicted"/>
<gene>
    <name evidence="2" type="ORF">CLUP02_08827</name>
</gene>
<organism evidence="2 3">
    <name type="scientific">Colletotrichum lupini</name>
    <dbReference type="NCBI Taxonomy" id="145971"/>
    <lineage>
        <taxon>Eukaryota</taxon>
        <taxon>Fungi</taxon>
        <taxon>Dikarya</taxon>
        <taxon>Ascomycota</taxon>
        <taxon>Pezizomycotina</taxon>
        <taxon>Sordariomycetes</taxon>
        <taxon>Hypocreomycetidae</taxon>
        <taxon>Glomerellales</taxon>
        <taxon>Glomerellaceae</taxon>
        <taxon>Colletotrichum</taxon>
        <taxon>Colletotrichum acutatum species complex</taxon>
    </lineage>
</organism>
<name>A0A9Q8WHU3_9PEZI</name>
<evidence type="ECO:0000256" key="1">
    <source>
        <dbReference type="SAM" id="MobiDB-lite"/>
    </source>
</evidence>
<dbReference type="RefSeq" id="XP_049144951.1">
    <property type="nucleotide sequence ID" value="XM_049287808.1"/>
</dbReference>
<protein>
    <submittedName>
        <fullName evidence="2">Uncharacterized protein</fullName>
    </submittedName>
</protein>
<reference evidence="2" key="1">
    <citation type="journal article" date="2021" name="Mol. Plant Microbe Interact.">
        <title>Complete Genome Sequence of the Plant-Pathogenic Fungus Colletotrichum lupini.</title>
        <authorList>
            <person name="Baroncelli R."/>
            <person name="Pensec F."/>
            <person name="Da Lio D."/>
            <person name="Boufleur T."/>
            <person name="Vicente I."/>
            <person name="Sarrocco S."/>
            <person name="Picot A."/>
            <person name="Baraldi E."/>
            <person name="Sukno S."/>
            <person name="Thon M."/>
            <person name="Le Floch G."/>
        </authorList>
    </citation>
    <scope>NUCLEOTIDE SEQUENCE</scope>
    <source>
        <strain evidence="2">IMI 504893</strain>
    </source>
</reference>